<evidence type="ECO:0000259" key="1">
    <source>
        <dbReference type="Pfam" id="PF08670"/>
    </source>
</evidence>
<dbReference type="Proteomes" id="UP000466966">
    <property type="component" value="Unassembled WGS sequence"/>
</dbReference>
<evidence type="ECO:0000313" key="3">
    <source>
        <dbReference type="Proteomes" id="UP000466966"/>
    </source>
</evidence>
<dbReference type="OrthoDB" id="9794448at2"/>
<dbReference type="InterPro" id="IPR035965">
    <property type="entry name" value="PAS-like_dom_sf"/>
</dbReference>
<comment type="caution">
    <text evidence="2">The sequence shown here is derived from an EMBL/GenBank/DDBJ whole genome shotgun (WGS) entry which is preliminary data.</text>
</comment>
<dbReference type="InterPro" id="IPR013978">
    <property type="entry name" value="MEKHLA"/>
</dbReference>
<reference evidence="2 3" key="1">
    <citation type="submission" date="2019-12" db="EMBL/GenBank/DDBJ databases">
        <title>Genomic-based taxomic classification of the family Erythrobacteraceae.</title>
        <authorList>
            <person name="Xu L."/>
        </authorList>
    </citation>
    <scope>NUCLEOTIDE SEQUENCE [LARGE SCALE GENOMIC DNA]</scope>
    <source>
        <strain evidence="2 3">M0322</strain>
    </source>
</reference>
<protein>
    <submittedName>
        <fullName evidence="2">MEKHLA domain-containing protein</fullName>
    </submittedName>
</protein>
<dbReference type="AlphaFoldDB" id="A0A844YW53"/>
<keyword evidence="3" id="KW-1185">Reference proteome</keyword>
<evidence type="ECO:0000313" key="2">
    <source>
        <dbReference type="EMBL" id="MXO71362.1"/>
    </source>
</evidence>
<dbReference type="SUPFAM" id="SSF55785">
    <property type="entry name" value="PYP-like sensor domain (PAS domain)"/>
    <property type="match status" value="1"/>
</dbReference>
<name>A0A844YW53_9SPHN</name>
<gene>
    <name evidence="2" type="ORF">GRI99_06875</name>
</gene>
<accession>A0A844YW53</accession>
<organism evidence="2 3">
    <name type="scientific">Alteraurantiacibacter buctensis</name>
    <dbReference type="NCBI Taxonomy" id="1503981"/>
    <lineage>
        <taxon>Bacteria</taxon>
        <taxon>Pseudomonadati</taxon>
        <taxon>Pseudomonadota</taxon>
        <taxon>Alphaproteobacteria</taxon>
        <taxon>Sphingomonadales</taxon>
        <taxon>Erythrobacteraceae</taxon>
        <taxon>Alteraurantiacibacter</taxon>
    </lineage>
</organism>
<proteinExistence type="predicted"/>
<feature type="domain" description="MEKHLA" evidence="1">
    <location>
        <begin position="11"/>
        <end position="138"/>
    </location>
</feature>
<sequence length="140" mass="15501">MMEASAGTRLALLGESFRRLTGRDLGPDIWSAEAAILAHDTSTPPRFIYGNARTLALFRMTPAQFLGLPSHLSAEPAHREERARMFAKLEADDVVFGYAGVRIAADGTRFRISDAVIWNLVDEAGVRHGQAAWFERVEML</sequence>
<dbReference type="EMBL" id="WTYV01000002">
    <property type="protein sequence ID" value="MXO71362.1"/>
    <property type="molecule type" value="Genomic_DNA"/>
</dbReference>
<dbReference type="Pfam" id="PF08670">
    <property type="entry name" value="MEKHLA"/>
    <property type="match status" value="1"/>
</dbReference>